<feature type="chain" id="PRO_5040747029" evidence="1">
    <location>
        <begin position="19"/>
        <end position="86"/>
    </location>
</feature>
<proteinExistence type="predicted"/>
<dbReference type="AlphaFoldDB" id="A0A9W6PGQ2"/>
<protein>
    <submittedName>
        <fullName evidence="2">Uncharacterized protein</fullName>
    </submittedName>
</protein>
<sequence>MKKLTALAVLSAAGIALAQAPAQAAAPIAQAGGLGQAQGLDTGYHGTLPSTAELCHRDLAQYPVVGPLTDSTTGACEALGATVDGR</sequence>
<comment type="caution">
    <text evidence="2">The sequence shown here is derived from an EMBL/GenBank/DDBJ whole genome shotgun (WGS) entry which is preliminary data.</text>
</comment>
<evidence type="ECO:0000313" key="3">
    <source>
        <dbReference type="Proteomes" id="UP001165143"/>
    </source>
</evidence>
<name>A0A9W6PGQ2_9ACTN</name>
<keyword evidence="1" id="KW-0732">Signal</keyword>
<accession>A0A9W6PGQ2</accession>
<gene>
    <name evidence="2" type="ORF">Kpho01_25530</name>
</gene>
<evidence type="ECO:0000256" key="1">
    <source>
        <dbReference type="SAM" id="SignalP"/>
    </source>
</evidence>
<dbReference type="Proteomes" id="UP001165143">
    <property type="component" value="Unassembled WGS sequence"/>
</dbReference>
<dbReference type="OrthoDB" id="3873750at2"/>
<dbReference type="EMBL" id="BSRX01000013">
    <property type="protein sequence ID" value="GLW54542.1"/>
    <property type="molecule type" value="Genomic_DNA"/>
</dbReference>
<organism evidence="2 3">
    <name type="scientific">Kitasatospora phosalacinea</name>
    <dbReference type="NCBI Taxonomy" id="2065"/>
    <lineage>
        <taxon>Bacteria</taxon>
        <taxon>Bacillati</taxon>
        <taxon>Actinomycetota</taxon>
        <taxon>Actinomycetes</taxon>
        <taxon>Kitasatosporales</taxon>
        <taxon>Streptomycetaceae</taxon>
        <taxon>Kitasatospora</taxon>
    </lineage>
</organism>
<reference evidence="2" key="1">
    <citation type="submission" date="2023-02" db="EMBL/GenBank/DDBJ databases">
        <title>Kitasatospora phosalacinea NBRC 14362.</title>
        <authorList>
            <person name="Ichikawa N."/>
            <person name="Sato H."/>
            <person name="Tonouchi N."/>
        </authorList>
    </citation>
    <scope>NUCLEOTIDE SEQUENCE</scope>
    <source>
        <strain evidence="2">NBRC 14362</strain>
    </source>
</reference>
<feature type="signal peptide" evidence="1">
    <location>
        <begin position="1"/>
        <end position="18"/>
    </location>
</feature>
<dbReference type="RefSeq" id="WP_033254335.1">
    <property type="nucleotide sequence ID" value="NZ_BSRX01000013.1"/>
</dbReference>
<evidence type="ECO:0000313" key="2">
    <source>
        <dbReference type="EMBL" id="GLW54542.1"/>
    </source>
</evidence>